<evidence type="ECO:0000313" key="9">
    <source>
        <dbReference type="Proteomes" id="UP001500603"/>
    </source>
</evidence>
<evidence type="ECO:0000313" key="8">
    <source>
        <dbReference type="EMBL" id="GAA5064750.1"/>
    </source>
</evidence>
<dbReference type="NCBIfam" id="TIGR03062">
    <property type="entry name" value="pip_yhgE_Cterm"/>
    <property type="match status" value="1"/>
</dbReference>
<feature type="transmembrane region" description="Helical" evidence="6">
    <location>
        <begin position="550"/>
        <end position="570"/>
    </location>
</feature>
<sequence length="646" mass="66675">MTSLRLALLEFRRFRTPLRRLVPVALAMIPLLYGSLYLWSNWDPYGRTDQIPVAVVNEDQSTVASNQVVDAGAQFTQQLKASGAFEWHFVDQSEAMNGLRDGRYYFTIAIPADFSRKLASAQNPIPERASMDITLNDANNYVVGIVAEAAKTELQSQVDSAAHAAYATAIYGNLSTVKQQLEIASDGAHRLLDASVLAQQGSAAMTQGISAAQAGTGAIGDGVEQLAVASEQADQALAAITAAGSSALPAVTGTVSNATAAAAQGLSLVRDATGLVSRTATQGSTALDQLVAAHPELARDPLLDTLRRNTQALTDTASAAATSAEGAQGSAQQAADRAGELQGQSGAIAEAVGGAGTPLQALTAAARTIGGGTNQITAGLAALQSGSTTLRTGADQLNSGAGDLTQVVDDATAKIPDTSPEQTARAADVLGSPVGITTDNLNPAGVYGRGLAPFFFAIALWVVGLLAYLFIRPINPRALAGRVSAWVVAVAGWLPVAGIAAVGGLLLYLVVQFGLGLDPLHPVAVVALLVLAAAAFVAIDHFLRVALGAIGEALSLALLIIQLTACGGLYPIETTPAPFRAIHPLIPMTYVVDGLRVGISGGLTANFVRDLVVLAGFLVVFLSATALAVHRQRVWTLDRLHPQLEV</sequence>
<feature type="transmembrane region" description="Helical" evidence="6">
    <location>
        <begin position="21"/>
        <end position="39"/>
    </location>
</feature>
<proteinExistence type="predicted"/>
<evidence type="ECO:0000256" key="6">
    <source>
        <dbReference type="SAM" id="Phobius"/>
    </source>
</evidence>
<feature type="compositionally biased region" description="Low complexity" evidence="5">
    <location>
        <begin position="315"/>
        <end position="336"/>
    </location>
</feature>
<keyword evidence="9" id="KW-1185">Reference proteome</keyword>
<dbReference type="PANTHER" id="PTHR43077:SF10">
    <property type="entry name" value="TRANSPORT PERMEASE PROTEIN"/>
    <property type="match status" value="1"/>
</dbReference>
<organism evidence="8 9">
    <name type="scientific">Nocardia callitridis</name>
    <dbReference type="NCBI Taxonomy" id="648753"/>
    <lineage>
        <taxon>Bacteria</taxon>
        <taxon>Bacillati</taxon>
        <taxon>Actinomycetota</taxon>
        <taxon>Actinomycetes</taxon>
        <taxon>Mycobacteriales</taxon>
        <taxon>Nocardiaceae</taxon>
        <taxon>Nocardia</taxon>
    </lineage>
</organism>
<dbReference type="InterPro" id="IPR017500">
    <property type="entry name" value="Phage_infect_YhgE_N"/>
</dbReference>
<evidence type="ECO:0000256" key="3">
    <source>
        <dbReference type="ARBA" id="ARBA00022989"/>
    </source>
</evidence>
<dbReference type="RefSeq" id="WP_345498487.1">
    <property type="nucleotide sequence ID" value="NZ_BAABJM010000006.1"/>
</dbReference>
<keyword evidence="4 6" id="KW-0472">Membrane</keyword>
<dbReference type="InterPro" id="IPR017501">
    <property type="entry name" value="Phage_infect_YhgE_C"/>
</dbReference>
<feature type="region of interest" description="Disordered" evidence="5">
    <location>
        <begin position="315"/>
        <end position="342"/>
    </location>
</feature>
<feature type="domain" description="ABC-2 type transporter transmembrane" evidence="7">
    <location>
        <begin position="410"/>
        <end position="626"/>
    </location>
</feature>
<reference evidence="9" key="1">
    <citation type="journal article" date="2019" name="Int. J. Syst. Evol. Microbiol.">
        <title>The Global Catalogue of Microorganisms (GCM) 10K type strain sequencing project: providing services to taxonomists for standard genome sequencing and annotation.</title>
        <authorList>
            <consortium name="The Broad Institute Genomics Platform"/>
            <consortium name="The Broad Institute Genome Sequencing Center for Infectious Disease"/>
            <person name="Wu L."/>
            <person name="Ma J."/>
        </authorList>
    </citation>
    <scope>NUCLEOTIDE SEQUENCE [LARGE SCALE GENOMIC DNA]</scope>
    <source>
        <strain evidence="9">JCM 18298</strain>
    </source>
</reference>
<accession>A0ABP9KUZ4</accession>
<feature type="transmembrane region" description="Helical" evidence="6">
    <location>
        <begin position="523"/>
        <end position="543"/>
    </location>
</feature>
<feature type="transmembrane region" description="Helical" evidence="6">
    <location>
        <begin position="483"/>
        <end position="511"/>
    </location>
</feature>
<evidence type="ECO:0000256" key="2">
    <source>
        <dbReference type="ARBA" id="ARBA00022692"/>
    </source>
</evidence>
<protein>
    <submittedName>
        <fullName evidence="8">YhgE/Pip domain-containing protein</fullName>
    </submittedName>
</protein>
<dbReference type="Proteomes" id="UP001500603">
    <property type="component" value="Unassembled WGS sequence"/>
</dbReference>
<dbReference type="InterPro" id="IPR023908">
    <property type="entry name" value="xxxLxxG_rpt"/>
</dbReference>
<keyword evidence="2 6" id="KW-0812">Transmembrane</keyword>
<dbReference type="Pfam" id="PF12698">
    <property type="entry name" value="ABC2_membrane_3"/>
    <property type="match status" value="2"/>
</dbReference>
<dbReference type="NCBIfam" id="TIGR03061">
    <property type="entry name" value="pip_yhgE_Nterm"/>
    <property type="match status" value="1"/>
</dbReference>
<dbReference type="NCBIfam" id="TIGR03057">
    <property type="entry name" value="xxxLxxG_by_4"/>
    <property type="match status" value="1"/>
</dbReference>
<dbReference type="PANTHER" id="PTHR43077">
    <property type="entry name" value="TRANSPORT PERMEASE YVFS-RELATED"/>
    <property type="match status" value="1"/>
</dbReference>
<name>A0ABP9KUZ4_9NOCA</name>
<evidence type="ECO:0000256" key="4">
    <source>
        <dbReference type="ARBA" id="ARBA00023136"/>
    </source>
</evidence>
<evidence type="ECO:0000259" key="7">
    <source>
        <dbReference type="Pfam" id="PF12698"/>
    </source>
</evidence>
<evidence type="ECO:0000256" key="1">
    <source>
        <dbReference type="ARBA" id="ARBA00004141"/>
    </source>
</evidence>
<comment type="subcellular location">
    <subcellularLocation>
        <location evidence="1">Membrane</location>
        <topology evidence="1">Multi-pass membrane protein</topology>
    </subcellularLocation>
</comment>
<feature type="transmembrane region" description="Helical" evidence="6">
    <location>
        <begin position="611"/>
        <end position="629"/>
    </location>
</feature>
<dbReference type="InterPro" id="IPR013525">
    <property type="entry name" value="ABC2_TM"/>
</dbReference>
<dbReference type="EMBL" id="BAABJM010000006">
    <property type="protein sequence ID" value="GAA5064750.1"/>
    <property type="molecule type" value="Genomic_DNA"/>
</dbReference>
<gene>
    <name evidence="8" type="ORF">GCM10023318_51030</name>
</gene>
<comment type="caution">
    <text evidence="8">The sequence shown here is derived from an EMBL/GenBank/DDBJ whole genome shotgun (WGS) entry which is preliminary data.</text>
</comment>
<evidence type="ECO:0000256" key="5">
    <source>
        <dbReference type="SAM" id="MobiDB-lite"/>
    </source>
</evidence>
<dbReference type="Gene3D" id="3.40.1710.10">
    <property type="entry name" value="abc type-2 transporter like domain"/>
    <property type="match status" value="1"/>
</dbReference>
<keyword evidence="3 6" id="KW-1133">Transmembrane helix</keyword>
<dbReference type="InterPro" id="IPR051328">
    <property type="entry name" value="T7SS_ABC-Transporter"/>
</dbReference>
<feature type="transmembrane region" description="Helical" evidence="6">
    <location>
        <begin position="451"/>
        <end position="471"/>
    </location>
</feature>
<feature type="domain" description="ABC-2 type transporter transmembrane" evidence="7">
    <location>
        <begin position="28"/>
        <end position="163"/>
    </location>
</feature>